<feature type="transmembrane region" description="Helical" evidence="1">
    <location>
        <begin position="77"/>
        <end position="96"/>
    </location>
</feature>
<feature type="transmembrane region" description="Helical" evidence="1">
    <location>
        <begin position="117"/>
        <end position="135"/>
    </location>
</feature>
<keyword evidence="1" id="KW-1133">Transmembrane helix</keyword>
<feature type="transmembrane region" description="Helical" evidence="1">
    <location>
        <begin position="20"/>
        <end position="43"/>
    </location>
</feature>
<feature type="transmembrane region" description="Helical" evidence="1">
    <location>
        <begin position="141"/>
        <end position="161"/>
    </location>
</feature>
<gene>
    <name evidence="2" type="ORF">LCGC14_0325120</name>
</gene>
<name>A0A0F9WQ46_9ZZZZ</name>
<protein>
    <submittedName>
        <fullName evidence="2">Uncharacterized protein</fullName>
    </submittedName>
</protein>
<sequence>MLSLIWPSSLFYVTGINQHVFFHTISIAIVSMTINRSFVWGYFALSIALIPLDRSFVSLSIFLAFLSVLKFRPKYSISFTIVLFGLAEISRPYIGASSAFIQNGMSVAEISESVSQYGDSWIVSFGILFVSFVYLGGTSSVYGFVAEYLFVLGALGMLFLSNKSDNGMKVYILAIILTFVFVVSYIPTLQTFRYYAYIMPALVYFLLKSSRLKKYYIFYCVFFSAAYLLQAITYNLIS</sequence>
<dbReference type="EMBL" id="LAZR01000224">
    <property type="protein sequence ID" value="KKN80848.1"/>
    <property type="molecule type" value="Genomic_DNA"/>
</dbReference>
<evidence type="ECO:0000256" key="1">
    <source>
        <dbReference type="SAM" id="Phobius"/>
    </source>
</evidence>
<keyword evidence="1" id="KW-0812">Transmembrane</keyword>
<keyword evidence="1" id="KW-0472">Membrane</keyword>
<organism evidence="2">
    <name type="scientific">marine sediment metagenome</name>
    <dbReference type="NCBI Taxonomy" id="412755"/>
    <lineage>
        <taxon>unclassified sequences</taxon>
        <taxon>metagenomes</taxon>
        <taxon>ecological metagenomes</taxon>
    </lineage>
</organism>
<proteinExistence type="predicted"/>
<feature type="transmembrane region" description="Helical" evidence="1">
    <location>
        <begin position="168"/>
        <end position="186"/>
    </location>
</feature>
<reference evidence="2" key="1">
    <citation type="journal article" date="2015" name="Nature">
        <title>Complex archaea that bridge the gap between prokaryotes and eukaryotes.</title>
        <authorList>
            <person name="Spang A."/>
            <person name="Saw J.H."/>
            <person name="Jorgensen S.L."/>
            <person name="Zaremba-Niedzwiedzka K."/>
            <person name="Martijn J."/>
            <person name="Lind A.E."/>
            <person name="van Eijk R."/>
            <person name="Schleper C."/>
            <person name="Guy L."/>
            <person name="Ettema T.J."/>
        </authorList>
    </citation>
    <scope>NUCLEOTIDE SEQUENCE</scope>
</reference>
<feature type="transmembrane region" description="Helical" evidence="1">
    <location>
        <begin position="55"/>
        <end position="71"/>
    </location>
</feature>
<feature type="transmembrane region" description="Helical" evidence="1">
    <location>
        <begin position="216"/>
        <end position="237"/>
    </location>
</feature>
<dbReference type="AlphaFoldDB" id="A0A0F9WQ46"/>
<evidence type="ECO:0000313" key="2">
    <source>
        <dbReference type="EMBL" id="KKN80848.1"/>
    </source>
</evidence>
<comment type="caution">
    <text evidence="2">The sequence shown here is derived from an EMBL/GenBank/DDBJ whole genome shotgun (WGS) entry which is preliminary data.</text>
</comment>
<accession>A0A0F9WQ46</accession>